<accession>A0A2M6WMB1</accession>
<protein>
    <submittedName>
        <fullName evidence="1">Uncharacterized protein</fullName>
    </submittedName>
</protein>
<name>A0A2M6WMB1_9BACT</name>
<evidence type="ECO:0000313" key="1">
    <source>
        <dbReference type="EMBL" id="PIT93940.1"/>
    </source>
</evidence>
<feature type="non-terminal residue" evidence="1">
    <location>
        <position position="179"/>
    </location>
</feature>
<dbReference type="Proteomes" id="UP000229335">
    <property type="component" value="Unassembled WGS sequence"/>
</dbReference>
<dbReference type="AlphaFoldDB" id="A0A2M6WMB1"/>
<dbReference type="EMBL" id="PFAS01000025">
    <property type="protein sequence ID" value="PIT93940.1"/>
    <property type="molecule type" value="Genomic_DNA"/>
</dbReference>
<sequence length="179" mass="20625">MKQEMIGDVPNSILGMYADLSHKLQAGAITPEELGLFLKKRNPFAVNSEKLLDQWHQFYLDIFDVGATFSGIRIPNFRESFPWLIVPIPEVPTNAVWQGYKNQGIPTWSYYGDDLEAVITQNDRNTKKGAYVIWVRDRVEADEELKNLSANQLKDKNIPVITCDERLRLGLYYWWKTGG</sequence>
<gene>
    <name evidence="1" type="ORF">COU00_01635</name>
</gene>
<organism evidence="1 2">
    <name type="scientific">Candidatus Falkowbacteria bacterium CG10_big_fil_rev_8_21_14_0_10_43_11</name>
    <dbReference type="NCBI Taxonomy" id="1974568"/>
    <lineage>
        <taxon>Bacteria</taxon>
        <taxon>Candidatus Falkowiibacteriota</taxon>
    </lineage>
</organism>
<comment type="caution">
    <text evidence="1">The sequence shown here is derived from an EMBL/GenBank/DDBJ whole genome shotgun (WGS) entry which is preliminary data.</text>
</comment>
<reference evidence="2" key="1">
    <citation type="submission" date="2017-09" db="EMBL/GenBank/DDBJ databases">
        <title>Depth-based differentiation of microbial function through sediment-hosted aquifers and enrichment of novel symbionts in the deep terrestrial subsurface.</title>
        <authorList>
            <person name="Probst A.J."/>
            <person name="Ladd B."/>
            <person name="Jarett J.K."/>
            <person name="Geller-Mcgrath D.E."/>
            <person name="Sieber C.M.K."/>
            <person name="Emerson J.B."/>
            <person name="Anantharaman K."/>
            <person name="Thomas B.C."/>
            <person name="Malmstrom R."/>
            <person name="Stieglmeier M."/>
            <person name="Klingl A."/>
            <person name="Woyke T."/>
            <person name="Ryan C.M."/>
            <person name="Banfield J.F."/>
        </authorList>
    </citation>
    <scope>NUCLEOTIDE SEQUENCE [LARGE SCALE GENOMIC DNA]</scope>
</reference>
<proteinExistence type="predicted"/>
<evidence type="ECO:0000313" key="2">
    <source>
        <dbReference type="Proteomes" id="UP000229335"/>
    </source>
</evidence>